<feature type="domain" description="RNA polymerase sigma factor 70 region 4 type 2" evidence="6">
    <location>
        <begin position="136"/>
        <end position="184"/>
    </location>
</feature>
<comment type="similarity">
    <text evidence="1">Belongs to the sigma-70 factor family. ECF subfamily.</text>
</comment>
<dbReference type="RefSeq" id="WP_210653950.1">
    <property type="nucleotide sequence ID" value="NZ_JAGKQQ010000001.1"/>
</dbReference>
<evidence type="ECO:0000259" key="6">
    <source>
        <dbReference type="Pfam" id="PF08281"/>
    </source>
</evidence>
<evidence type="ECO:0000313" key="7">
    <source>
        <dbReference type="EMBL" id="MBP3955896.1"/>
    </source>
</evidence>
<dbReference type="Pfam" id="PF04542">
    <property type="entry name" value="Sigma70_r2"/>
    <property type="match status" value="1"/>
</dbReference>
<proteinExistence type="inferred from homology"/>
<dbReference type="Gene3D" id="1.10.1740.10">
    <property type="match status" value="1"/>
</dbReference>
<protein>
    <submittedName>
        <fullName evidence="7">RNA polymerase sigma factor</fullName>
    </submittedName>
</protein>
<evidence type="ECO:0000256" key="2">
    <source>
        <dbReference type="ARBA" id="ARBA00023015"/>
    </source>
</evidence>
<reference evidence="7 8" key="1">
    <citation type="submission" date="2021-04" db="EMBL/GenBank/DDBJ databases">
        <authorList>
            <person name="Ivanova A."/>
        </authorList>
    </citation>
    <scope>NUCLEOTIDE SEQUENCE [LARGE SCALE GENOMIC DNA]</scope>
    <source>
        <strain evidence="7 8">G18</strain>
    </source>
</reference>
<dbReference type="Gene3D" id="1.10.10.10">
    <property type="entry name" value="Winged helix-like DNA-binding domain superfamily/Winged helix DNA-binding domain"/>
    <property type="match status" value="1"/>
</dbReference>
<dbReference type="InterPro" id="IPR014284">
    <property type="entry name" value="RNA_pol_sigma-70_dom"/>
</dbReference>
<accession>A0ABS5BQ90</accession>
<sequence>MTPRSLCAVLRTLTDTGPPVSNAELLRRFQANDERAFAELVKRYGRLVWTVCRSLTRSEADADDAFQATFLVLVENAKKVRDAGKLSAWLHGVAYKVCAKARRSAERRSSRERVVAPREGAGSAVPDSAWDRALAAVHEEVAKLPEPLRVPFVLCCLEGTGVTEAAERLGWKLGTLSGRLTRAKDTVLARLDKRGLALGVVAAVGGATVPAEVAAKAEALARVGFTVPGSIHQLSQGIIGMSTTSAKILVAAVVVACGLGLGAGNGWVGRAKAQPPGVIEEQQRMLEELQQREAVYRKYGANQRFEAEKKADPDTFKTAKNEYTLVTVSELSPAKFRALLEEREKGGWEYCGTTPLSQPERLVWVFRRPVKQATVTFSSRDVPNVTNWPADPAKPYTPSKPGTKDVTNWPTAPVKPFPPSNQGLKSEDAKAIEAELARLTAKLAEIKKAESAKPLEVKFDKASSPLDPGVLASVLADLGQKKFGRGGKFNVANVNGVVTVFGDKDVIDWATGVVKALAK</sequence>
<dbReference type="InterPro" id="IPR013325">
    <property type="entry name" value="RNA_pol_sigma_r2"/>
</dbReference>
<dbReference type="Pfam" id="PF08281">
    <property type="entry name" value="Sigma70_r4_2"/>
    <property type="match status" value="1"/>
</dbReference>
<keyword evidence="2" id="KW-0805">Transcription regulation</keyword>
<evidence type="ECO:0000256" key="4">
    <source>
        <dbReference type="ARBA" id="ARBA00023163"/>
    </source>
</evidence>
<keyword evidence="4" id="KW-0804">Transcription</keyword>
<dbReference type="PANTHER" id="PTHR43133">
    <property type="entry name" value="RNA POLYMERASE ECF-TYPE SIGMA FACTO"/>
    <property type="match status" value="1"/>
</dbReference>
<name>A0ABS5BQ90_9BACT</name>
<gene>
    <name evidence="7" type="ORF">J8F10_11425</name>
</gene>
<evidence type="ECO:0000256" key="3">
    <source>
        <dbReference type="ARBA" id="ARBA00023082"/>
    </source>
</evidence>
<comment type="caution">
    <text evidence="7">The sequence shown here is derived from an EMBL/GenBank/DDBJ whole genome shotgun (WGS) entry which is preliminary data.</text>
</comment>
<organism evidence="7 8">
    <name type="scientific">Gemmata palustris</name>
    <dbReference type="NCBI Taxonomy" id="2822762"/>
    <lineage>
        <taxon>Bacteria</taxon>
        <taxon>Pseudomonadati</taxon>
        <taxon>Planctomycetota</taxon>
        <taxon>Planctomycetia</taxon>
        <taxon>Gemmatales</taxon>
        <taxon>Gemmataceae</taxon>
        <taxon>Gemmata</taxon>
    </lineage>
</organism>
<evidence type="ECO:0000259" key="5">
    <source>
        <dbReference type="Pfam" id="PF04542"/>
    </source>
</evidence>
<dbReference type="SUPFAM" id="SSF88946">
    <property type="entry name" value="Sigma2 domain of RNA polymerase sigma factors"/>
    <property type="match status" value="1"/>
</dbReference>
<keyword evidence="3" id="KW-0731">Sigma factor</keyword>
<dbReference type="Proteomes" id="UP000676565">
    <property type="component" value="Unassembled WGS sequence"/>
</dbReference>
<evidence type="ECO:0000313" key="8">
    <source>
        <dbReference type="Proteomes" id="UP000676565"/>
    </source>
</evidence>
<dbReference type="PANTHER" id="PTHR43133:SF51">
    <property type="entry name" value="RNA POLYMERASE SIGMA FACTOR"/>
    <property type="match status" value="1"/>
</dbReference>
<feature type="domain" description="RNA polymerase sigma-70 region 2" evidence="5">
    <location>
        <begin position="40"/>
        <end position="107"/>
    </location>
</feature>
<dbReference type="EMBL" id="JAGKQQ010000001">
    <property type="protein sequence ID" value="MBP3955896.1"/>
    <property type="molecule type" value="Genomic_DNA"/>
</dbReference>
<dbReference type="InterPro" id="IPR007627">
    <property type="entry name" value="RNA_pol_sigma70_r2"/>
</dbReference>
<dbReference type="SUPFAM" id="SSF88659">
    <property type="entry name" value="Sigma3 and sigma4 domains of RNA polymerase sigma factors"/>
    <property type="match status" value="1"/>
</dbReference>
<dbReference type="InterPro" id="IPR036388">
    <property type="entry name" value="WH-like_DNA-bd_sf"/>
</dbReference>
<dbReference type="InterPro" id="IPR013249">
    <property type="entry name" value="RNA_pol_sigma70_r4_t2"/>
</dbReference>
<dbReference type="InterPro" id="IPR013324">
    <property type="entry name" value="RNA_pol_sigma_r3/r4-like"/>
</dbReference>
<dbReference type="NCBIfam" id="TIGR02937">
    <property type="entry name" value="sigma70-ECF"/>
    <property type="match status" value="1"/>
</dbReference>
<dbReference type="InterPro" id="IPR039425">
    <property type="entry name" value="RNA_pol_sigma-70-like"/>
</dbReference>
<evidence type="ECO:0000256" key="1">
    <source>
        <dbReference type="ARBA" id="ARBA00010641"/>
    </source>
</evidence>
<keyword evidence="8" id="KW-1185">Reference proteome</keyword>